<dbReference type="Proteomes" id="UP000009168">
    <property type="component" value="Unassembled WGS sequence"/>
</dbReference>
<evidence type="ECO:0000313" key="2">
    <source>
        <dbReference type="Proteomes" id="UP000009168"/>
    </source>
</evidence>
<accession>W7XAU5</accession>
<dbReference type="InParanoid" id="W7XAU5"/>
<evidence type="ECO:0000313" key="1">
    <source>
        <dbReference type="EMBL" id="EWS73543.1"/>
    </source>
</evidence>
<dbReference type="AlphaFoldDB" id="W7XAU5"/>
<dbReference type="KEGG" id="tet:TTHERM_000625949"/>
<protein>
    <recommendedName>
        <fullName evidence="3">Transmembrane protein</fullName>
    </recommendedName>
</protein>
<dbReference type="RefSeq" id="XP_012653933.1">
    <property type="nucleotide sequence ID" value="XM_012798479.1"/>
</dbReference>
<proteinExistence type="predicted"/>
<dbReference type="EMBL" id="GG662641">
    <property type="protein sequence ID" value="EWS73543.1"/>
    <property type="molecule type" value="Genomic_DNA"/>
</dbReference>
<gene>
    <name evidence="1" type="ORF">TTHERM_000625949</name>
</gene>
<reference evidence="2" key="1">
    <citation type="journal article" date="2006" name="PLoS Biol.">
        <title>Macronuclear genome sequence of the ciliate Tetrahymena thermophila, a model eukaryote.</title>
        <authorList>
            <person name="Eisen J.A."/>
            <person name="Coyne R.S."/>
            <person name="Wu M."/>
            <person name="Wu D."/>
            <person name="Thiagarajan M."/>
            <person name="Wortman J.R."/>
            <person name="Badger J.H."/>
            <person name="Ren Q."/>
            <person name="Amedeo P."/>
            <person name="Jones K.M."/>
            <person name="Tallon L.J."/>
            <person name="Delcher A.L."/>
            <person name="Salzberg S.L."/>
            <person name="Silva J.C."/>
            <person name="Haas B.J."/>
            <person name="Majoros W.H."/>
            <person name="Farzad M."/>
            <person name="Carlton J.M."/>
            <person name="Smith R.K. Jr."/>
            <person name="Garg J."/>
            <person name="Pearlman R.E."/>
            <person name="Karrer K.M."/>
            <person name="Sun L."/>
            <person name="Manning G."/>
            <person name="Elde N.C."/>
            <person name="Turkewitz A.P."/>
            <person name="Asai D.J."/>
            <person name="Wilkes D.E."/>
            <person name="Wang Y."/>
            <person name="Cai H."/>
            <person name="Collins K."/>
            <person name="Stewart B.A."/>
            <person name="Lee S.R."/>
            <person name="Wilamowska K."/>
            <person name="Weinberg Z."/>
            <person name="Ruzzo W.L."/>
            <person name="Wloga D."/>
            <person name="Gaertig J."/>
            <person name="Frankel J."/>
            <person name="Tsao C.-C."/>
            <person name="Gorovsky M.A."/>
            <person name="Keeling P.J."/>
            <person name="Waller R.F."/>
            <person name="Patron N.J."/>
            <person name="Cherry J.M."/>
            <person name="Stover N.A."/>
            <person name="Krieger C.J."/>
            <person name="del Toro C."/>
            <person name="Ryder H.F."/>
            <person name="Williamson S.C."/>
            <person name="Barbeau R.A."/>
            <person name="Hamilton E.P."/>
            <person name="Orias E."/>
        </authorList>
    </citation>
    <scope>NUCLEOTIDE SEQUENCE [LARGE SCALE GENOMIC DNA]</scope>
    <source>
        <strain evidence="2">SB210</strain>
    </source>
</reference>
<keyword evidence="2" id="KW-1185">Reference proteome</keyword>
<dbReference type="GeneID" id="24439881"/>
<name>W7XAU5_TETTS</name>
<evidence type="ECO:0008006" key="3">
    <source>
        <dbReference type="Google" id="ProtNLM"/>
    </source>
</evidence>
<sequence length="193" mass="22807">MNQTFIIQIFKQYILLYLKALLLPRYNYFFNKLSNLICFIYLQAFQYFANTLNFLRVTIGGRYLLSGQKPVESSSQYNQNASFHKNISSTIMKLQSSEIFFIMFAALHQKPACQMILSCYLSYSFSSYYQKLKSSISNSMVKLQFILFFLLFAKTNLGKYIFLTRLFNQYALSFYRILVKPVDSKHIQKRNTD</sequence>
<organism evidence="1 2">
    <name type="scientific">Tetrahymena thermophila (strain SB210)</name>
    <dbReference type="NCBI Taxonomy" id="312017"/>
    <lineage>
        <taxon>Eukaryota</taxon>
        <taxon>Sar</taxon>
        <taxon>Alveolata</taxon>
        <taxon>Ciliophora</taxon>
        <taxon>Intramacronucleata</taxon>
        <taxon>Oligohymenophorea</taxon>
        <taxon>Hymenostomatida</taxon>
        <taxon>Tetrahymenina</taxon>
        <taxon>Tetrahymenidae</taxon>
        <taxon>Tetrahymena</taxon>
    </lineage>
</organism>